<evidence type="ECO:0000313" key="2">
    <source>
        <dbReference type="Proteomes" id="UP000236735"/>
    </source>
</evidence>
<dbReference type="AlphaFoldDB" id="A0A1H5SEY5"/>
<organism evidence="1 2">
    <name type="scientific">Xylanibacter ruminicola</name>
    <name type="common">Prevotella ruminicola</name>
    <dbReference type="NCBI Taxonomy" id="839"/>
    <lineage>
        <taxon>Bacteria</taxon>
        <taxon>Pseudomonadati</taxon>
        <taxon>Bacteroidota</taxon>
        <taxon>Bacteroidia</taxon>
        <taxon>Bacteroidales</taxon>
        <taxon>Prevotellaceae</taxon>
        <taxon>Xylanibacter</taxon>
    </lineage>
</organism>
<proteinExistence type="predicted"/>
<accession>A0A1H5SEY5</accession>
<dbReference type="Proteomes" id="UP000236735">
    <property type="component" value="Unassembled WGS sequence"/>
</dbReference>
<gene>
    <name evidence="1" type="ORF">SAMN05216354_0620</name>
</gene>
<dbReference type="EMBL" id="FNUV01000001">
    <property type="protein sequence ID" value="SEF48307.1"/>
    <property type="molecule type" value="Genomic_DNA"/>
</dbReference>
<reference evidence="1 2" key="1">
    <citation type="submission" date="2016-10" db="EMBL/GenBank/DDBJ databases">
        <authorList>
            <person name="de Groot N.N."/>
        </authorList>
    </citation>
    <scope>NUCLEOTIDE SEQUENCE [LARGE SCALE GENOMIC DNA]</scope>
    <source>
        <strain evidence="1 2">AR32</strain>
    </source>
</reference>
<name>A0A1H5SEY5_XYLRU</name>
<evidence type="ECO:0000313" key="1">
    <source>
        <dbReference type="EMBL" id="SEF48307.1"/>
    </source>
</evidence>
<sequence length="69" mass="7738">MTKQFDCGVRCMGKYKGKEAYIANLPDDVTIGFPEVYLYKDGKVEVVGVPLSFDIIDAFVEDVNELDVE</sequence>
<protein>
    <submittedName>
        <fullName evidence="1">Uncharacterized protein</fullName>
    </submittedName>
</protein>